<sequence>MSVKHGLLAILALGDDYGYRLRGEFDRRTTPDTPLNVGQAYATLDRLERDGLVERAAVDAQGHVFYRITADGRDVLERWWATPVTASASRDELPNKVALAASLDGVDVFGVIAVQRAWALDLVQQLDANLSALPPTPQGDIAWIGLEARRRRSLAELDWLEATSARLRMHDAVFEVATDMPRRGRPANRATASVGVQDASSSRPRG</sequence>
<evidence type="ECO:0000313" key="4">
    <source>
        <dbReference type="Proteomes" id="UP000266915"/>
    </source>
</evidence>
<organism evidence="3 4">
    <name type="scientific">Plantibacter flavus</name>
    <dbReference type="NCBI Taxonomy" id="150123"/>
    <lineage>
        <taxon>Bacteria</taxon>
        <taxon>Bacillati</taxon>
        <taxon>Actinomycetota</taxon>
        <taxon>Actinomycetes</taxon>
        <taxon>Micrococcales</taxon>
        <taxon>Microbacteriaceae</taxon>
        <taxon>Plantibacter</taxon>
    </lineage>
</organism>
<reference evidence="3 4" key="1">
    <citation type="submission" date="2018-11" db="EMBL/GenBank/DDBJ databases">
        <title>Sequencing the genomes of 1000 actinobacteria strains.</title>
        <authorList>
            <person name="Klenk H.-P."/>
        </authorList>
    </citation>
    <scope>NUCLEOTIDE SEQUENCE [LARGE SCALE GENOMIC DNA]</scope>
    <source>
        <strain evidence="3 4">DSM 14012</strain>
    </source>
</reference>
<dbReference type="Gene3D" id="1.10.10.10">
    <property type="entry name" value="Winged helix-like DNA-binding domain superfamily/Winged helix DNA-binding domain"/>
    <property type="match status" value="1"/>
</dbReference>
<dbReference type="InterPro" id="IPR036388">
    <property type="entry name" value="WH-like_DNA-bd_sf"/>
</dbReference>
<name>A0A3N2C4E1_9MICO</name>
<dbReference type="PANTHER" id="PTHR43252:SF6">
    <property type="entry name" value="NEGATIVE TRANSCRIPTION REGULATOR PADR"/>
    <property type="match status" value="1"/>
</dbReference>
<protein>
    <submittedName>
        <fullName evidence="3">PadR family transcriptional regulator</fullName>
    </submittedName>
</protein>
<dbReference type="Proteomes" id="UP000266915">
    <property type="component" value="Unassembled WGS sequence"/>
</dbReference>
<accession>A0A3N2C4E1</accession>
<evidence type="ECO:0000256" key="1">
    <source>
        <dbReference type="SAM" id="MobiDB-lite"/>
    </source>
</evidence>
<feature type="region of interest" description="Disordered" evidence="1">
    <location>
        <begin position="180"/>
        <end position="206"/>
    </location>
</feature>
<dbReference type="Pfam" id="PF03551">
    <property type="entry name" value="PadR"/>
    <property type="match status" value="1"/>
</dbReference>
<evidence type="ECO:0000259" key="2">
    <source>
        <dbReference type="Pfam" id="PF03551"/>
    </source>
</evidence>
<gene>
    <name evidence="3" type="ORF">EDD42_2481</name>
</gene>
<dbReference type="InterPro" id="IPR036390">
    <property type="entry name" value="WH_DNA-bd_sf"/>
</dbReference>
<comment type="caution">
    <text evidence="3">The sequence shown here is derived from an EMBL/GenBank/DDBJ whole genome shotgun (WGS) entry which is preliminary data.</text>
</comment>
<dbReference type="SUPFAM" id="SSF46785">
    <property type="entry name" value="Winged helix' DNA-binding domain"/>
    <property type="match status" value="1"/>
</dbReference>
<dbReference type="AlphaFoldDB" id="A0A3N2C4E1"/>
<proteinExistence type="predicted"/>
<dbReference type="InterPro" id="IPR005149">
    <property type="entry name" value="Tscrpt_reg_PadR_N"/>
</dbReference>
<feature type="domain" description="Transcription regulator PadR N-terminal" evidence="2">
    <location>
        <begin position="7"/>
        <end position="77"/>
    </location>
</feature>
<keyword evidence="4" id="KW-1185">Reference proteome</keyword>
<evidence type="ECO:0000313" key="3">
    <source>
        <dbReference type="EMBL" id="ROR82391.1"/>
    </source>
</evidence>
<dbReference type="RefSeq" id="WP_085513371.1">
    <property type="nucleotide sequence ID" value="NZ_FXAP01000005.1"/>
</dbReference>
<dbReference type="EMBL" id="RKHL01000001">
    <property type="protein sequence ID" value="ROR82391.1"/>
    <property type="molecule type" value="Genomic_DNA"/>
</dbReference>
<dbReference type="PANTHER" id="PTHR43252">
    <property type="entry name" value="TRANSCRIPTIONAL REGULATOR YQJI"/>
    <property type="match status" value="1"/>
</dbReference>